<dbReference type="InterPro" id="IPR050570">
    <property type="entry name" value="Cell_wall_metabolism_enzyme"/>
</dbReference>
<feature type="region of interest" description="Disordered" evidence="1">
    <location>
        <begin position="113"/>
        <end position="141"/>
    </location>
</feature>
<feature type="domain" description="M23ase beta-sheet core" evidence="3">
    <location>
        <begin position="170"/>
        <end position="263"/>
    </location>
</feature>
<protein>
    <recommendedName>
        <fullName evidence="3">M23ase beta-sheet core domain-containing protein</fullName>
    </recommendedName>
</protein>
<dbReference type="Proteomes" id="UP000680865">
    <property type="component" value="Unassembled WGS sequence"/>
</dbReference>
<dbReference type="InterPro" id="IPR011055">
    <property type="entry name" value="Dup_hybrid_motif"/>
</dbReference>
<evidence type="ECO:0000259" key="3">
    <source>
        <dbReference type="Pfam" id="PF01551"/>
    </source>
</evidence>
<dbReference type="PANTHER" id="PTHR21666">
    <property type="entry name" value="PEPTIDASE-RELATED"/>
    <property type="match status" value="1"/>
</dbReference>
<keyword evidence="2" id="KW-1133">Transmembrane helix</keyword>
<name>A0A919T4G9_9ACTN</name>
<dbReference type="CDD" id="cd12797">
    <property type="entry name" value="M23_peptidase"/>
    <property type="match status" value="1"/>
</dbReference>
<evidence type="ECO:0000256" key="2">
    <source>
        <dbReference type="SAM" id="Phobius"/>
    </source>
</evidence>
<reference evidence="4" key="1">
    <citation type="submission" date="2021-03" db="EMBL/GenBank/DDBJ databases">
        <title>Whole genome shotgun sequence of Actinoplanes consettensis NBRC 14913.</title>
        <authorList>
            <person name="Komaki H."/>
            <person name="Tamura T."/>
        </authorList>
    </citation>
    <scope>NUCLEOTIDE SEQUENCE</scope>
    <source>
        <strain evidence="4">NBRC 14913</strain>
    </source>
</reference>
<dbReference type="EMBL" id="BOQP01000066">
    <property type="protein sequence ID" value="GIM84400.1"/>
    <property type="molecule type" value="Genomic_DNA"/>
</dbReference>
<dbReference type="Pfam" id="PF01551">
    <property type="entry name" value="Peptidase_M23"/>
    <property type="match status" value="1"/>
</dbReference>
<keyword evidence="5" id="KW-1185">Reference proteome</keyword>
<keyword evidence="2" id="KW-0812">Transmembrane</keyword>
<proteinExistence type="predicted"/>
<evidence type="ECO:0000313" key="4">
    <source>
        <dbReference type="EMBL" id="GIM84400.1"/>
    </source>
</evidence>
<feature type="transmembrane region" description="Helical" evidence="2">
    <location>
        <begin position="69"/>
        <end position="89"/>
    </location>
</feature>
<gene>
    <name evidence="4" type="ORF">Aco04nite_91220</name>
</gene>
<dbReference type="SUPFAM" id="SSF51261">
    <property type="entry name" value="Duplicated hybrid motif"/>
    <property type="match status" value="1"/>
</dbReference>
<sequence>MRLVTVAPGCQLVYSGPVARQTTVHQLFPTVGPPLFAIDGGLFVRQRLSSEPDRYRGRRRVPTPPRSRYAAVVTSAFVGAGIVAIGAAAQLPDAKAVNPEVLKNLQAAAGVQDALADRTTDSGDRASRGDERGSDDAALSQEALEKDPWVLPLEDYTFTAPYGMRFGVLHEGIDLAAPEGTPFKAVHGGTVKQAGYNGGFGYSVTVQLDDGSQMIYGHARRVLVKAGDKVNAGQIIGEVGNTGHSFGTHLHLGIYVNGNTTDPVPYLRSHGVDIKLKIESVYGSLAAS</sequence>
<dbReference type="AlphaFoldDB" id="A0A919T4G9"/>
<comment type="caution">
    <text evidence="4">The sequence shown here is derived from an EMBL/GenBank/DDBJ whole genome shotgun (WGS) entry which is preliminary data.</text>
</comment>
<dbReference type="Gene3D" id="2.70.70.10">
    <property type="entry name" value="Glucose Permease (Domain IIA)"/>
    <property type="match status" value="1"/>
</dbReference>
<keyword evidence="2" id="KW-0472">Membrane</keyword>
<dbReference type="InterPro" id="IPR016047">
    <property type="entry name" value="M23ase_b-sheet_dom"/>
</dbReference>
<dbReference type="GO" id="GO:0004222">
    <property type="term" value="F:metalloendopeptidase activity"/>
    <property type="evidence" value="ECO:0007669"/>
    <property type="project" value="TreeGrafter"/>
</dbReference>
<evidence type="ECO:0000313" key="5">
    <source>
        <dbReference type="Proteomes" id="UP000680865"/>
    </source>
</evidence>
<feature type="compositionally biased region" description="Basic and acidic residues" evidence="1">
    <location>
        <begin position="115"/>
        <end position="135"/>
    </location>
</feature>
<evidence type="ECO:0000256" key="1">
    <source>
        <dbReference type="SAM" id="MobiDB-lite"/>
    </source>
</evidence>
<dbReference type="PANTHER" id="PTHR21666:SF270">
    <property type="entry name" value="MUREIN HYDROLASE ACTIVATOR ENVC"/>
    <property type="match status" value="1"/>
</dbReference>
<organism evidence="4 5">
    <name type="scientific">Winogradskya consettensis</name>
    <dbReference type="NCBI Taxonomy" id="113560"/>
    <lineage>
        <taxon>Bacteria</taxon>
        <taxon>Bacillati</taxon>
        <taxon>Actinomycetota</taxon>
        <taxon>Actinomycetes</taxon>
        <taxon>Micromonosporales</taxon>
        <taxon>Micromonosporaceae</taxon>
        <taxon>Winogradskya</taxon>
    </lineage>
</organism>
<accession>A0A919T4G9</accession>